<comment type="caution">
    <text evidence="1">The sequence shown here is derived from an EMBL/GenBank/DDBJ whole genome shotgun (WGS) entry which is preliminary data.</text>
</comment>
<name>A0ACC2ZI49_9PEZI</name>
<sequence length="293" mass="33064">MKSFLRTHKVEDRPASRGIEDLPNELLLDVQDHLIESGKDVREPSRTRDLWSLSLTSKRFHAIANPKLYRVYDHKGVNHLRRFLSTISTRPDLAAPVKEVRIANKYEFGREERLRRERNLSPATHAHSLQARGDSSSPDLVHVSPQTRQYLDQATQGLNHLVNPQSVWAPNGSLVRRARGGYEEAEFALLLSKLPNLAHLLLALPHDRQDFYAPTQIMKDPAKHANGGTFNRYPELASLHPRHVAQCFSDGEPSALSATWVAVIAKSQRDRMLCALWVGPLAFPHRGVQPPSS</sequence>
<dbReference type="EMBL" id="JAPDRP010000005">
    <property type="protein sequence ID" value="KAJ9647187.1"/>
    <property type="molecule type" value="Genomic_DNA"/>
</dbReference>
<protein>
    <submittedName>
        <fullName evidence="1">Uncharacterized protein</fullName>
    </submittedName>
</protein>
<evidence type="ECO:0000313" key="1">
    <source>
        <dbReference type="EMBL" id="KAJ9647187.1"/>
    </source>
</evidence>
<accession>A0ACC2ZI49</accession>
<reference evidence="1" key="1">
    <citation type="submission" date="2022-10" db="EMBL/GenBank/DDBJ databases">
        <title>Culturing micro-colonial fungi from biological soil crusts in the Mojave desert and describing Neophaeococcomyces mojavensis, and introducing the new genera and species Taxawa tesnikishii.</title>
        <authorList>
            <person name="Kurbessoian T."/>
            <person name="Stajich J.E."/>
        </authorList>
    </citation>
    <scope>NUCLEOTIDE SEQUENCE</scope>
    <source>
        <strain evidence="1">JES_115</strain>
    </source>
</reference>
<dbReference type="Proteomes" id="UP001172680">
    <property type="component" value="Unassembled WGS sequence"/>
</dbReference>
<organism evidence="1 2">
    <name type="scientific">Coniosporium tulheliwenetii</name>
    <dbReference type="NCBI Taxonomy" id="3383036"/>
    <lineage>
        <taxon>Eukaryota</taxon>
        <taxon>Fungi</taxon>
        <taxon>Dikarya</taxon>
        <taxon>Ascomycota</taxon>
        <taxon>Pezizomycotina</taxon>
        <taxon>Dothideomycetes</taxon>
        <taxon>Dothideomycetes incertae sedis</taxon>
        <taxon>Coniosporium</taxon>
    </lineage>
</organism>
<evidence type="ECO:0000313" key="2">
    <source>
        <dbReference type="Proteomes" id="UP001172680"/>
    </source>
</evidence>
<keyword evidence="2" id="KW-1185">Reference proteome</keyword>
<gene>
    <name evidence="1" type="ORF">H2199_002174</name>
</gene>
<proteinExistence type="predicted"/>